<evidence type="ECO:0000256" key="1">
    <source>
        <dbReference type="ARBA" id="ARBA00004651"/>
    </source>
</evidence>
<dbReference type="PROSITE" id="PS50929">
    <property type="entry name" value="ABC_TM1F"/>
    <property type="match status" value="1"/>
</dbReference>
<dbReference type="InterPro" id="IPR003593">
    <property type="entry name" value="AAA+_ATPase"/>
</dbReference>
<dbReference type="RefSeq" id="WP_193924058.1">
    <property type="nucleotide sequence ID" value="NZ_JADEWL010000120.1"/>
</dbReference>
<feature type="transmembrane region" description="Helical" evidence="8">
    <location>
        <begin position="154"/>
        <end position="181"/>
    </location>
</feature>
<dbReference type="InterPro" id="IPR011527">
    <property type="entry name" value="ABC1_TM_dom"/>
</dbReference>
<dbReference type="SUPFAM" id="SSF90123">
    <property type="entry name" value="ABC transporter transmembrane region"/>
    <property type="match status" value="1"/>
</dbReference>
<keyword evidence="7 8" id="KW-0472">Membrane</keyword>
<dbReference type="InterPro" id="IPR017871">
    <property type="entry name" value="ABC_transporter-like_CS"/>
</dbReference>
<dbReference type="EMBL" id="JADEWL010000120">
    <property type="protein sequence ID" value="MBE9215827.1"/>
    <property type="molecule type" value="Genomic_DNA"/>
</dbReference>
<dbReference type="Pfam" id="PF00005">
    <property type="entry name" value="ABC_tran"/>
    <property type="match status" value="1"/>
</dbReference>
<feature type="transmembrane region" description="Helical" evidence="8">
    <location>
        <begin position="83"/>
        <end position="101"/>
    </location>
</feature>
<evidence type="ECO:0000256" key="6">
    <source>
        <dbReference type="ARBA" id="ARBA00022989"/>
    </source>
</evidence>
<dbReference type="CDD" id="cd03254">
    <property type="entry name" value="ABCC_Glucan_exporter_like"/>
    <property type="match status" value="1"/>
</dbReference>
<name>A0A8J7K409_9CYAN</name>
<dbReference type="SMART" id="SM00382">
    <property type="entry name" value="AAA"/>
    <property type="match status" value="1"/>
</dbReference>
<dbReference type="GO" id="GO:0005524">
    <property type="term" value="F:ATP binding"/>
    <property type="evidence" value="ECO:0007669"/>
    <property type="project" value="UniProtKB-KW"/>
</dbReference>
<dbReference type="InterPro" id="IPR003439">
    <property type="entry name" value="ABC_transporter-like_ATP-bd"/>
</dbReference>
<dbReference type="PROSITE" id="PS50893">
    <property type="entry name" value="ABC_TRANSPORTER_2"/>
    <property type="match status" value="1"/>
</dbReference>
<evidence type="ECO:0000256" key="3">
    <source>
        <dbReference type="ARBA" id="ARBA00022692"/>
    </source>
</evidence>
<protein>
    <submittedName>
        <fullName evidence="11">ABC transporter ATP-binding protein</fullName>
    </submittedName>
</protein>
<keyword evidence="12" id="KW-1185">Reference proteome</keyword>
<proteinExistence type="predicted"/>
<evidence type="ECO:0000259" key="10">
    <source>
        <dbReference type="PROSITE" id="PS50929"/>
    </source>
</evidence>
<keyword evidence="6 8" id="KW-1133">Transmembrane helix</keyword>
<organism evidence="11 12">
    <name type="scientific">Plectonema cf. radiosum LEGE 06105</name>
    <dbReference type="NCBI Taxonomy" id="945769"/>
    <lineage>
        <taxon>Bacteria</taxon>
        <taxon>Bacillati</taxon>
        <taxon>Cyanobacteriota</taxon>
        <taxon>Cyanophyceae</taxon>
        <taxon>Oscillatoriophycideae</taxon>
        <taxon>Oscillatoriales</taxon>
        <taxon>Microcoleaceae</taxon>
        <taxon>Plectonema</taxon>
    </lineage>
</organism>
<evidence type="ECO:0000313" key="12">
    <source>
        <dbReference type="Proteomes" id="UP000620559"/>
    </source>
</evidence>
<keyword evidence="3 8" id="KW-0812">Transmembrane</keyword>
<dbReference type="CDD" id="cd18544">
    <property type="entry name" value="ABC_6TM_TmrA_like"/>
    <property type="match status" value="1"/>
</dbReference>
<dbReference type="Gene3D" id="3.40.50.300">
    <property type="entry name" value="P-loop containing nucleotide triphosphate hydrolases"/>
    <property type="match status" value="1"/>
</dbReference>
<evidence type="ECO:0000313" key="11">
    <source>
        <dbReference type="EMBL" id="MBE9215827.1"/>
    </source>
</evidence>
<dbReference type="PROSITE" id="PS00211">
    <property type="entry name" value="ABC_TRANSPORTER_1"/>
    <property type="match status" value="1"/>
</dbReference>
<dbReference type="Proteomes" id="UP000620559">
    <property type="component" value="Unassembled WGS sequence"/>
</dbReference>
<keyword evidence="5 11" id="KW-0067">ATP-binding</keyword>
<evidence type="ECO:0000256" key="7">
    <source>
        <dbReference type="ARBA" id="ARBA00023136"/>
    </source>
</evidence>
<evidence type="ECO:0000256" key="8">
    <source>
        <dbReference type="SAM" id="Phobius"/>
    </source>
</evidence>
<feature type="transmembrane region" description="Helical" evidence="8">
    <location>
        <begin position="187"/>
        <end position="205"/>
    </location>
</feature>
<keyword evidence="2" id="KW-0813">Transport</keyword>
<gene>
    <name evidence="11" type="ORF">IQ247_24725</name>
</gene>
<reference evidence="11" key="1">
    <citation type="submission" date="2020-10" db="EMBL/GenBank/DDBJ databases">
        <authorList>
            <person name="Castelo-Branco R."/>
            <person name="Eusebio N."/>
            <person name="Adriana R."/>
            <person name="Vieira A."/>
            <person name="Brugerolle De Fraissinette N."/>
            <person name="Rezende De Castro R."/>
            <person name="Schneider M.P."/>
            <person name="Vasconcelos V."/>
            <person name="Leao P.N."/>
        </authorList>
    </citation>
    <scope>NUCLEOTIDE SEQUENCE</scope>
    <source>
        <strain evidence="11">LEGE 06105</strain>
    </source>
</reference>
<dbReference type="Gene3D" id="1.20.1560.10">
    <property type="entry name" value="ABC transporter type 1, transmembrane domain"/>
    <property type="match status" value="1"/>
</dbReference>
<dbReference type="SUPFAM" id="SSF52540">
    <property type="entry name" value="P-loop containing nucleoside triphosphate hydrolases"/>
    <property type="match status" value="1"/>
</dbReference>
<keyword evidence="4" id="KW-0547">Nucleotide-binding</keyword>
<dbReference type="GO" id="GO:0005886">
    <property type="term" value="C:plasma membrane"/>
    <property type="evidence" value="ECO:0007669"/>
    <property type="project" value="UniProtKB-SubCell"/>
</dbReference>
<evidence type="ECO:0000256" key="4">
    <source>
        <dbReference type="ARBA" id="ARBA00022741"/>
    </source>
</evidence>
<dbReference type="InterPro" id="IPR039421">
    <property type="entry name" value="Type_1_exporter"/>
</dbReference>
<evidence type="ECO:0000259" key="9">
    <source>
        <dbReference type="PROSITE" id="PS50893"/>
    </source>
</evidence>
<feature type="domain" description="ABC transporter" evidence="9">
    <location>
        <begin position="389"/>
        <end position="622"/>
    </location>
</feature>
<feature type="domain" description="ABC transmembrane type-1" evidence="10">
    <location>
        <begin position="40"/>
        <end position="330"/>
    </location>
</feature>
<accession>A0A8J7K409</accession>
<evidence type="ECO:0000256" key="2">
    <source>
        <dbReference type="ARBA" id="ARBA00022448"/>
    </source>
</evidence>
<dbReference type="FunFam" id="3.40.50.300:FF:000287">
    <property type="entry name" value="Multidrug ABC transporter ATP-binding protein"/>
    <property type="match status" value="1"/>
</dbReference>
<dbReference type="AlphaFoldDB" id="A0A8J7K409"/>
<dbReference type="InterPro" id="IPR027417">
    <property type="entry name" value="P-loop_NTPase"/>
</dbReference>
<feature type="transmembrane region" description="Helical" evidence="8">
    <location>
        <begin position="37"/>
        <end position="63"/>
    </location>
</feature>
<dbReference type="InterPro" id="IPR036640">
    <property type="entry name" value="ABC1_TM_sf"/>
</dbReference>
<dbReference type="PANTHER" id="PTHR43394">
    <property type="entry name" value="ATP-DEPENDENT PERMEASE MDL1, MITOCHONDRIAL"/>
    <property type="match status" value="1"/>
</dbReference>
<sequence>MSIFQPVKKSGQQNRLGKNDWRLFLRLVPYARSYKKLLGISILLLIPVAVANAIQPLIIGQVISLVRQEPSTYRFLLDNPTQGLYILQIVLLITVVIRLALNGFQGFLVQKVGQQITADIRSDLFEHVTSLAVRFFDKTPVGKLITRLTSDVEVLGDVFSTGAIGILSDIFSTLVIIGFMFYTQWQLALLLLLLLLPVSVLIIYFQQQFRKANYKAREELSALNSQLQENITGINVVQLFRREQFNAKLFAQTNNRYVKEVDLTIFHDSAVSATLEWIAIVAIAGVLWVGGWLILQEQLTVGLLSSFVLYAQRLFEPLRQFAEKFTIIQAGFTAIERVTDILDEPIEISDKVNPRYSLTNSFEFGYIDEIVETLETIDDKIDASKLGEIRFEQVWFAYKDDDYVIKNLDFTINPGEKIALVGPTGAGKSTIIRLLCRLYEPSKGRILVDGIDIREIPQAELRRYMAVILQEGFLFAGDVKTNITLGDNYTFAEIQQAARSTNVEDFIEELPQGYNTQLRERGTNISSGEKQLLAFARAAIRNPQILVLDEATANLDVATETLIQQALNQLLAQRTAIIIAHRLSTIRNVNRIFVLKRGELIEQGSHEQLLQQGGLYATLHNLQMLNQ</sequence>
<comment type="subcellular location">
    <subcellularLocation>
        <location evidence="1">Cell membrane</location>
        <topology evidence="1">Multi-pass membrane protein</topology>
    </subcellularLocation>
</comment>
<comment type="caution">
    <text evidence="11">The sequence shown here is derived from an EMBL/GenBank/DDBJ whole genome shotgun (WGS) entry which is preliminary data.</text>
</comment>
<dbReference type="GO" id="GO:0015421">
    <property type="term" value="F:ABC-type oligopeptide transporter activity"/>
    <property type="evidence" value="ECO:0007669"/>
    <property type="project" value="TreeGrafter"/>
</dbReference>
<dbReference type="GO" id="GO:0016887">
    <property type="term" value="F:ATP hydrolysis activity"/>
    <property type="evidence" value="ECO:0007669"/>
    <property type="project" value="InterPro"/>
</dbReference>
<feature type="transmembrane region" description="Helical" evidence="8">
    <location>
        <begin position="277"/>
        <end position="295"/>
    </location>
</feature>
<evidence type="ECO:0000256" key="5">
    <source>
        <dbReference type="ARBA" id="ARBA00022840"/>
    </source>
</evidence>
<dbReference type="Pfam" id="PF00664">
    <property type="entry name" value="ABC_membrane"/>
    <property type="match status" value="1"/>
</dbReference>
<dbReference type="PANTHER" id="PTHR43394:SF1">
    <property type="entry name" value="ATP-BINDING CASSETTE SUB-FAMILY B MEMBER 10, MITOCHONDRIAL"/>
    <property type="match status" value="1"/>
</dbReference>